<dbReference type="GO" id="GO:0034455">
    <property type="term" value="C:t-UTP complex"/>
    <property type="evidence" value="ECO:0007669"/>
    <property type="project" value="TreeGrafter"/>
</dbReference>
<sequence>VFCSGVDPLIASFTRISIRSSAQQNGMTGAMGTLKTPAQRTQWCRSANRRIHDHDVRAMTISNGKLYSGGIDSYLAISRPPKVVVKHPPIPQAPCVTVC</sequence>
<dbReference type="PANTHER" id="PTHR44163">
    <property type="entry name" value="U3 SMALL NUCLEOLAR RNA-ASSOCIATED PROTEIN 4 HOMOLOG"/>
    <property type="match status" value="1"/>
</dbReference>
<dbReference type="AlphaFoldDB" id="A0A1D1Z2D0"/>
<gene>
    <name evidence="1" type="primary">Cirh1a</name>
    <name evidence="1" type="ORF">g.157374</name>
</gene>
<dbReference type="GO" id="GO:0000462">
    <property type="term" value="P:maturation of SSU-rRNA from tricistronic rRNA transcript (SSU-rRNA, 5.8S rRNA, LSU-rRNA)"/>
    <property type="evidence" value="ECO:0007669"/>
    <property type="project" value="InterPro"/>
</dbReference>
<dbReference type="EMBL" id="GDJX01006930">
    <property type="protein sequence ID" value="JAT61006.1"/>
    <property type="molecule type" value="Transcribed_RNA"/>
</dbReference>
<feature type="non-terminal residue" evidence="1">
    <location>
        <position position="1"/>
    </location>
</feature>
<proteinExistence type="predicted"/>
<dbReference type="GO" id="GO:0032040">
    <property type="term" value="C:small-subunit processome"/>
    <property type="evidence" value="ECO:0007669"/>
    <property type="project" value="TreeGrafter"/>
</dbReference>
<dbReference type="PANTHER" id="PTHR44163:SF1">
    <property type="entry name" value="U3 SMALL NUCLEOLAR RNA-ASSOCIATED PROTEIN 4 HOMOLOG"/>
    <property type="match status" value="1"/>
</dbReference>
<feature type="non-terminal residue" evidence="1">
    <location>
        <position position="99"/>
    </location>
</feature>
<name>A0A1D1Z2D0_9ARAE</name>
<organism evidence="1">
    <name type="scientific">Anthurium amnicola</name>
    <dbReference type="NCBI Taxonomy" id="1678845"/>
    <lineage>
        <taxon>Eukaryota</taxon>
        <taxon>Viridiplantae</taxon>
        <taxon>Streptophyta</taxon>
        <taxon>Embryophyta</taxon>
        <taxon>Tracheophyta</taxon>
        <taxon>Spermatophyta</taxon>
        <taxon>Magnoliopsida</taxon>
        <taxon>Liliopsida</taxon>
        <taxon>Araceae</taxon>
        <taxon>Pothoideae</taxon>
        <taxon>Potheae</taxon>
        <taxon>Anthurium</taxon>
    </lineage>
</organism>
<evidence type="ECO:0000313" key="1">
    <source>
        <dbReference type="EMBL" id="JAT61006.1"/>
    </source>
</evidence>
<dbReference type="InterPro" id="IPR046351">
    <property type="entry name" value="UTP4"/>
</dbReference>
<reference evidence="1" key="1">
    <citation type="submission" date="2015-07" db="EMBL/GenBank/DDBJ databases">
        <title>Transcriptome Assembly of Anthurium amnicola.</title>
        <authorList>
            <person name="Suzuki J."/>
        </authorList>
    </citation>
    <scope>NUCLEOTIDE SEQUENCE</scope>
</reference>
<accession>A0A1D1Z2D0</accession>
<dbReference type="GO" id="GO:0003723">
    <property type="term" value="F:RNA binding"/>
    <property type="evidence" value="ECO:0007669"/>
    <property type="project" value="TreeGrafter"/>
</dbReference>
<dbReference type="GO" id="GO:0030686">
    <property type="term" value="C:90S preribosome"/>
    <property type="evidence" value="ECO:0007669"/>
    <property type="project" value="InterPro"/>
</dbReference>
<protein>
    <submittedName>
        <fullName evidence="1">Cirhin</fullName>
    </submittedName>
</protein>